<dbReference type="PANTHER" id="PTHR15020">
    <property type="entry name" value="FLAVIN REDUCTASE-RELATED"/>
    <property type="match status" value="1"/>
</dbReference>
<gene>
    <name evidence="2" type="ORF">PQ472_01735</name>
</gene>
<name>A0ABY7WVA3_9LACO</name>
<proteinExistence type="predicted"/>
<evidence type="ECO:0000313" key="3">
    <source>
        <dbReference type="Proteomes" id="UP001220377"/>
    </source>
</evidence>
<protein>
    <submittedName>
        <fullName evidence="2">NAD(P)H-binding protein</fullName>
    </submittedName>
</protein>
<dbReference type="Pfam" id="PF13460">
    <property type="entry name" value="NAD_binding_10"/>
    <property type="match status" value="1"/>
</dbReference>
<organism evidence="2 3">
    <name type="scientific">Lacticaseibacillus pabuli</name>
    <dbReference type="NCBI Taxonomy" id="3025672"/>
    <lineage>
        <taxon>Bacteria</taxon>
        <taxon>Bacillati</taxon>
        <taxon>Bacillota</taxon>
        <taxon>Bacilli</taxon>
        <taxon>Lactobacillales</taxon>
        <taxon>Lactobacillaceae</taxon>
        <taxon>Lacticaseibacillus</taxon>
    </lineage>
</organism>
<dbReference type="PANTHER" id="PTHR15020:SF50">
    <property type="entry name" value="UPF0659 PROTEIN YMR090W"/>
    <property type="match status" value="1"/>
</dbReference>
<dbReference type="InterPro" id="IPR016040">
    <property type="entry name" value="NAD(P)-bd_dom"/>
</dbReference>
<dbReference type="InterPro" id="IPR036291">
    <property type="entry name" value="NAD(P)-bd_dom_sf"/>
</dbReference>
<dbReference type="Gene3D" id="3.40.50.720">
    <property type="entry name" value="NAD(P)-binding Rossmann-like Domain"/>
    <property type="match status" value="1"/>
</dbReference>
<dbReference type="SUPFAM" id="SSF51735">
    <property type="entry name" value="NAD(P)-binding Rossmann-fold domains"/>
    <property type="match status" value="1"/>
</dbReference>
<evidence type="ECO:0000259" key="1">
    <source>
        <dbReference type="Pfam" id="PF13460"/>
    </source>
</evidence>
<sequence>MRIIVIGASGRVGQDVVKDLQANGDHVIATSRHPQNLGDEQIALDLHEEAGELAKQLPDADAIVFTAGSGGRDLMGTDLDGAIKTMQAAKQKGISRYVMLSAAYATDRSQWQTPAIQSIRDYYIAKHYADLYLINESGLNYTIVQPGTLTETPATGKATFADKQFTDNAIPDVADVITQATHANNTIGKVILMHGGDTPIKDAIAAL</sequence>
<keyword evidence="3" id="KW-1185">Reference proteome</keyword>
<dbReference type="RefSeq" id="WP_274260819.1">
    <property type="nucleotide sequence ID" value="NZ_CP117884.1"/>
</dbReference>
<reference evidence="2 3" key="1">
    <citation type="submission" date="2023-02" db="EMBL/GenBank/DDBJ databases">
        <title>Genome sequence of Lacticaseibacillus sp. KACC 23028.</title>
        <authorList>
            <person name="Kim S."/>
            <person name="Heo J."/>
            <person name="Kwon S.-W."/>
        </authorList>
    </citation>
    <scope>NUCLEOTIDE SEQUENCE [LARGE SCALE GENOMIC DNA]</scope>
    <source>
        <strain evidence="2 3">KACC 23028</strain>
    </source>
</reference>
<dbReference type="Proteomes" id="UP001220377">
    <property type="component" value="Chromosome"/>
</dbReference>
<accession>A0ABY7WVA3</accession>
<evidence type="ECO:0000313" key="2">
    <source>
        <dbReference type="EMBL" id="WDF82989.1"/>
    </source>
</evidence>
<dbReference type="EMBL" id="CP117884">
    <property type="protein sequence ID" value="WDF82989.1"/>
    <property type="molecule type" value="Genomic_DNA"/>
</dbReference>
<feature type="domain" description="NAD(P)-binding" evidence="1">
    <location>
        <begin position="7"/>
        <end position="181"/>
    </location>
</feature>